<dbReference type="GO" id="GO:0004581">
    <property type="term" value="F:dolichyl-phosphate beta-glucosyltransferase activity"/>
    <property type="evidence" value="ECO:0007669"/>
    <property type="project" value="UniProtKB-EC"/>
</dbReference>
<dbReference type="CDD" id="cd04188">
    <property type="entry name" value="DPG_synthase"/>
    <property type="match status" value="1"/>
</dbReference>
<evidence type="ECO:0000256" key="12">
    <source>
        <dbReference type="ARBA" id="ARBA00022968"/>
    </source>
</evidence>
<keyword evidence="14 19" id="KW-0472">Membrane</keyword>
<keyword evidence="8 19" id="KW-0812">Transmembrane</keyword>
<evidence type="ECO:0000256" key="4">
    <source>
        <dbReference type="ARBA" id="ARBA00006739"/>
    </source>
</evidence>
<proteinExistence type="inferred from homology"/>
<dbReference type="InterPro" id="IPR001173">
    <property type="entry name" value="Glyco_trans_2-like"/>
</dbReference>
<dbReference type="Gene3D" id="1.20.58.1040">
    <property type="match status" value="3"/>
</dbReference>
<evidence type="ECO:0000256" key="19">
    <source>
        <dbReference type="SAM" id="Phobius"/>
    </source>
</evidence>
<evidence type="ECO:0000256" key="16">
    <source>
        <dbReference type="ARBA" id="ARBA00023295"/>
    </source>
</evidence>
<name>A0A8S2A8B1_ARAAE</name>
<evidence type="ECO:0000256" key="11">
    <source>
        <dbReference type="ARBA" id="ARBA00022824"/>
    </source>
</evidence>
<sequence length="945" mass="104248">MAKTTRFFTLPFLLKVAGVIFQLSAVTSAIGINYGTLGNLQPPQQVVDFIKTKTTFDSVKIYDANPDILRSFAGSEINVTIMVPNGNIPAMVNVANARQWVAANVLPFHQQIKFKYLCVGNEILSGNDNNLISNLVPAMQSLNEALKASNLTYIKILEFHRQAKSPFMINAYTFFTMDPNNVNYAIFGPSKSVTDTNTQHTYNNMFDAVMDATYSAMNALGYGEVDIAVGETGWPTACDAPWCSPQNAANYNLNIIMRAQVIGTPLMPNRHIDIFIFALFNEDGKPGPTRERNWGLFKPDFSAMYDVGVLKGGISPLPPINNPPINNGKWCVAKQEATYMQLQANIDWVCNHGIDCTPISLGGICFDNNNMTTRSAFIMNAYYQSKGCSDDACNFSGSGMVTSTNPSTSTCRIPIGEGGGGAESWCMAKQEATETQLQANIDWVCSQGIDCKPISPGGICFDNNNMKSRSTFIMNAYYQSKGYSKDACDFRGSGMVTTTNPSTSTCPIPIAEGGGGTESKSGNWCMAKQEATETQLQANIDWVCSQGIDCKPISPGGLCFDNNNIKTRSTFIMNTYYQSKGYSREACDFKGSGIVTNTNPSTSTCVVRGGGGTSIIAEYGLLLLLIVFFGFLSVVVFEAWRRRNSNVSVETVTTLEDPKSIEPIPCPHITDPAEKYLSLIVPAYNEELRLPAALEETMDYLQDRASRDKSFSFEVVIVDDGSVDGTKSVAFDFVRKHTVDNIRVIPLGKNQGKGEAIRKGMLHSRGQLLLMLDADGATKVTDLEKLENQINAVAREEYSIRNPASKDMDFRIGDVQVSAFGSRAHLEEKALATRKWYRNFLMKGFHLVVLLAAGPGIRDTQCGFKMFTRAAARRLFTNVHLKRWCFDVELVYLCKRFNIPMVEISVKWSEIPGSKVSMLSIPNMLWELALMSVGYRTGMWKIHQV</sequence>
<evidence type="ECO:0000256" key="7">
    <source>
        <dbReference type="ARBA" id="ARBA00022679"/>
    </source>
</evidence>
<protein>
    <recommendedName>
        <fullName evidence="20">X8 domain-containing protein</fullName>
    </recommendedName>
</protein>
<dbReference type="Pfam" id="PF00332">
    <property type="entry name" value="Glyco_hydro_17"/>
    <property type="match status" value="2"/>
</dbReference>
<dbReference type="FunFam" id="3.90.550.10:FF:000115">
    <property type="entry name" value="Dolichyl-phosphate beta-glucosyltransferase isoform A"/>
    <property type="match status" value="1"/>
</dbReference>
<dbReference type="InterPro" id="IPR035518">
    <property type="entry name" value="DPG_synthase"/>
</dbReference>
<feature type="domain" description="X8" evidence="20">
    <location>
        <begin position="424"/>
        <end position="508"/>
    </location>
</feature>
<evidence type="ECO:0000256" key="5">
    <source>
        <dbReference type="ARBA" id="ARBA00008773"/>
    </source>
</evidence>
<keyword evidence="11" id="KW-0256">Endoplasmic reticulum</keyword>
<evidence type="ECO:0000259" key="20">
    <source>
        <dbReference type="SMART" id="SM00768"/>
    </source>
</evidence>
<comment type="similarity">
    <text evidence="4">Belongs to the glycosyltransferase 2 family.</text>
</comment>
<feature type="domain" description="X8" evidence="20">
    <location>
        <begin position="329"/>
        <end position="413"/>
    </location>
</feature>
<comment type="catalytic activity">
    <reaction evidence="17">
        <text>a di-trans,poly-cis-dolichyl phosphate + UDP-alpha-D-glucose = a di-trans,poly-cis-dolichyl beta-D-glucosyl phosphate + UDP</text>
        <dbReference type="Rhea" id="RHEA:15401"/>
        <dbReference type="Rhea" id="RHEA-COMP:19498"/>
        <dbReference type="Rhea" id="RHEA-COMP:19502"/>
        <dbReference type="ChEBI" id="CHEBI:57525"/>
        <dbReference type="ChEBI" id="CHEBI:57683"/>
        <dbReference type="ChEBI" id="CHEBI:58223"/>
        <dbReference type="ChEBI" id="CHEBI:58885"/>
        <dbReference type="EC" id="2.4.1.117"/>
    </reaction>
    <physiologicalReaction direction="left-to-right" evidence="17">
        <dbReference type="Rhea" id="RHEA:15402"/>
    </physiologicalReaction>
</comment>
<dbReference type="Proteomes" id="UP000682877">
    <property type="component" value="Chromosome 4"/>
</dbReference>
<evidence type="ECO:0000256" key="14">
    <source>
        <dbReference type="ARBA" id="ARBA00023136"/>
    </source>
</evidence>
<feature type="domain" description="X8" evidence="20">
    <location>
        <begin position="523"/>
        <end position="607"/>
    </location>
</feature>
<dbReference type="PANTHER" id="PTHR10859">
    <property type="entry name" value="GLYCOSYL TRANSFERASE"/>
    <property type="match status" value="1"/>
</dbReference>
<dbReference type="SUPFAM" id="SSF53448">
    <property type="entry name" value="Nucleotide-diphospho-sugar transferases"/>
    <property type="match status" value="1"/>
</dbReference>
<feature type="transmembrane region" description="Helical" evidence="19">
    <location>
        <begin position="619"/>
        <end position="640"/>
    </location>
</feature>
<dbReference type="FunFam" id="1.20.58.1040:FF:000003">
    <property type="entry name" value="glucan endo-1,3-beta-glucosidase 7"/>
    <property type="match status" value="3"/>
</dbReference>
<reference evidence="21" key="1">
    <citation type="submission" date="2021-01" db="EMBL/GenBank/DDBJ databases">
        <authorList>
            <person name="Bezrukov I."/>
        </authorList>
    </citation>
    <scope>NUCLEOTIDE SEQUENCE</scope>
</reference>
<evidence type="ECO:0000313" key="22">
    <source>
        <dbReference type="Proteomes" id="UP000682877"/>
    </source>
</evidence>
<gene>
    <name evidence="21" type="ORF">AARE701A_LOCUS10949</name>
</gene>
<comment type="catalytic activity">
    <reaction evidence="1">
        <text>Hydrolysis of (1-&gt;3)-beta-D-glucosidic linkages in (1-&gt;3)-beta-D-glucans.</text>
        <dbReference type="EC" id="3.2.1.39"/>
    </reaction>
</comment>
<dbReference type="SMART" id="SM00768">
    <property type="entry name" value="X8"/>
    <property type="match status" value="3"/>
</dbReference>
<dbReference type="GO" id="GO:0005975">
    <property type="term" value="P:carbohydrate metabolic process"/>
    <property type="evidence" value="ECO:0007669"/>
    <property type="project" value="InterPro"/>
</dbReference>
<evidence type="ECO:0000256" key="2">
    <source>
        <dbReference type="ARBA" id="ARBA00004389"/>
    </source>
</evidence>
<evidence type="ECO:0000256" key="17">
    <source>
        <dbReference type="ARBA" id="ARBA00045097"/>
    </source>
</evidence>
<dbReference type="GO" id="GO:0006487">
    <property type="term" value="P:protein N-linked glycosylation"/>
    <property type="evidence" value="ECO:0007669"/>
    <property type="project" value="TreeGrafter"/>
</dbReference>
<evidence type="ECO:0000256" key="3">
    <source>
        <dbReference type="ARBA" id="ARBA00004922"/>
    </source>
</evidence>
<keyword evidence="10" id="KW-0378">Hydrolase</keyword>
<dbReference type="GO" id="GO:0042973">
    <property type="term" value="F:glucan endo-1,3-beta-D-glucosidase activity"/>
    <property type="evidence" value="ECO:0007669"/>
    <property type="project" value="UniProtKB-EC"/>
</dbReference>
<dbReference type="AlphaFoldDB" id="A0A8S2A8B1"/>
<evidence type="ECO:0000256" key="1">
    <source>
        <dbReference type="ARBA" id="ARBA00000382"/>
    </source>
</evidence>
<keyword evidence="12" id="KW-0735">Signal-anchor</keyword>
<dbReference type="InterPro" id="IPR029044">
    <property type="entry name" value="Nucleotide-diphossugar_trans"/>
</dbReference>
<evidence type="ECO:0000256" key="15">
    <source>
        <dbReference type="ARBA" id="ARBA00023157"/>
    </source>
</evidence>
<evidence type="ECO:0000256" key="13">
    <source>
        <dbReference type="ARBA" id="ARBA00022989"/>
    </source>
</evidence>
<dbReference type="Gene3D" id="3.90.550.10">
    <property type="entry name" value="Spore Coat Polysaccharide Biosynthesis Protein SpsA, Chain A"/>
    <property type="match status" value="1"/>
</dbReference>
<keyword evidence="9" id="KW-0732">Signal</keyword>
<dbReference type="Pfam" id="PF07983">
    <property type="entry name" value="X8"/>
    <property type="match status" value="3"/>
</dbReference>
<evidence type="ECO:0000313" key="21">
    <source>
        <dbReference type="EMBL" id="CAE6039308.1"/>
    </source>
</evidence>
<evidence type="ECO:0000256" key="6">
    <source>
        <dbReference type="ARBA" id="ARBA00022676"/>
    </source>
</evidence>
<dbReference type="SUPFAM" id="SSF51445">
    <property type="entry name" value="(Trans)glycosidases"/>
    <property type="match status" value="1"/>
</dbReference>
<keyword evidence="16" id="KW-0326">Glycosidase</keyword>
<comment type="subcellular location">
    <subcellularLocation>
        <location evidence="2">Endoplasmic reticulum membrane</location>
        <topology evidence="2">Single-pass membrane protein</topology>
    </subcellularLocation>
</comment>
<evidence type="ECO:0000256" key="9">
    <source>
        <dbReference type="ARBA" id="ARBA00022729"/>
    </source>
</evidence>
<dbReference type="InterPro" id="IPR012946">
    <property type="entry name" value="X8"/>
</dbReference>
<comment type="similarity">
    <text evidence="5 18">Belongs to the glycosyl hydrolase 17 family.</text>
</comment>
<keyword evidence="15" id="KW-1015">Disulfide bond</keyword>
<keyword evidence="13 19" id="KW-1133">Transmembrane helix</keyword>
<dbReference type="InterPro" id="IPR017853">
    <property type="entry name" value="GH"/>
</dbReference>
<keyword evidence="7" id="KW-0808">Transferase</keyword>
<dbReference type="Pfam" id="PF00535">
    <property type="entry name" value="Glycos_transf_2"/>
    <property type="match status" value="1"/>
</dbReference>
<evidence type="ECO:0000256" key="10">
    <source>
        <dbReference type="ARBA" id="ARBA00022801"/>
    </source>
</evidence>
<dbReference type="PANTHER" id="PTHR10859:SF91">
    <property type="entry name" value="DOLICHYL-PHOSPHATE BETA-GLUCOSYLTRANSFERASE"/>
    <property type="match status" value="1"/>
</dbReference>
<evidence type="ECO:0000256" key="8">
    <source>
        <dbReference type="ARBA" id="ARBA00022692"/>
    </source>
</evidence>
<dbReference type="GO" id="GO:0005789">
    <property type="term" value="C:endoplasmic reticulum membrane"/>
    <property type="evidence" value="ECO:0007669"/>
    <property type="project" value="UniProtKB-SubCell"/>
</dbReference>
<keyword evidence="22" id="KW-1185">Reference proteome</keyword>
<dbReference type="EMBL" id="LR999454">
    <property type="protein sequence ID" value="CAE6039308.1"/>
    <property type="molecule type" value="Genomic_DNA"/>
</dbReference>
<evidence type="ECO:0000256" key="18">
    <source>
        <dbReference type="RuleBase" id="RU004335"/>
    </source>
</evidence>
<accession>A0A8S2A8B1</accession>
<dbReference type="InterPro" id="IPR000490">
    <property type="entry name" value="Glyco_hydro_17"/>
</dbReference>
<comment type="pathway">
    <text evidence="3">Protein modification; protein glycosylation.</text>
</comment>
<organism evidence="21 22">
    <name type="scientific">Arabidopsis arenosa</name>
    <name type="common">Sand rock-cress</name>
    <name type="synonym">Cardaminopsis arenosa</name>
    <dbReference type="NCBI Taxonomy" id="38785"/>
    <lineage>
        <taxon>Eukaryota</taxon>
        <taxon>Viridiplantae</taxon>
        <taxon>Streptophyta</taxon>
        <taxon>Embryophyta</taxon>
        <taxon>Tracheophyta</taxon>
        <taxon>Spermatophyta</taxon>
        <taxon>Magnoliopsida</taxon>
        <taxon>eudicotyledons</taxon>
        <taxon>Gunneridae</taxon>
        <taxon>Pentapetalae</taxon>
        <taxon>rosids</taxon>
        <taxon>malvids</taxon>
        <taxon>Brassicales</taxon>
        <taxon>Brassicaceae</taxon>
        <taxon>Camelineae</taxon>
        <taxon>Arabidopsis</taxon>
    </lineage>
</organism>
<keyword evidence="6" id="KW-0328">Glycosyltransferase</keyword>
<dbReference type="Gene3D" id="3.20.20.80">
    <property type="entry name" value="Glycosidases"/>
    <property type="match status" value="2"/>
</dbReference>